<evidence type="ECO:0000259" key="1">
    <source>
        <dbReference type="Pfam" id="PF07727"/>
    </source>
</evidence>
<evidence type="ECO:0000313" key="5">
    <source>
        <dbReference type="Proteomes" id="UP001627154"/>
    </source>
</evidence>
<dbReference type="AlphaFoldDB" id="A0ABD2XH93"/>
<protein>
    <recommendedName>
        <fullName evidence="6">CCHC-type domain-containing protein</fullName>
    </recommendedName>
</protein>
<gene>
    <name evidence="4" type="ORF">TKK_002774</name>
</gene>
<organism evidence="4 5">
    <name type="scientific">Trichogramma kaykai</name>
    <dbReference type="NCBI Taxonomy" id="54128"/>
    <lineage>
        <taxon>Eukaryota</taxon>
        <taxon>Metazoa</taxon>
        <taxon>Ecdysozoa</taxon>
        <taxon>Arthropoda</taxon>
        <taxon>Hexapoda</taxon>
        <taxon>Insecta</taxon>
        <taxon>Pterygota</taxon>
        <taxon>Neoptera</taxon>
        <taxon>Endopterygota</taxon>
        <taxon>Hymenoptera</taxon>
        <taxon>Apocrita</taxon>
        <taxon>Proctotrupomorpha</taxon>
        <taxon>Chalcidoidea</taxon>
        <taxon>Trichogrammatidae</taxon>
        <taxon>Trichogramma</taxon>
    </lineage>
</organism>
<accession>A0ABD2XH93</accession>
<evidence type="ECO:0008006" key="6">
    <source>
        <dbReference type="Google" id="ProtNLM"/>
    </source>
</evidence>
<reference evidence="4 5" key="1">
    <citation type="journal article" date="2024" name="bioRxiv">
        <title>A reference genome for Trichogramma kaykai: A tiny desert-dwelling parasitoid wasp with competing sex-ratio distorters.</title>
        <authorList>
            <person name="Culotta J."/>
            <person name="Lindsey A.R."/>
        </authorList>
    </citation>
    <scope>NUCLEOTIDE SEQUENCE [LARGE SCALE GENOMIC DNA]</scope>
    <source>
        <strain evidence="4 5">KSX58</strain>
    </source>
</reference>
<dbReference type="SUPFAM" id="SSF57756">
    <property type="entry name" value="Retrovirus zinc finger-like domains"/>
    <property type="match status" value="1"/>
</dbReference>
<evidence type="ECO:0000259" key="2">
    <source>
        <dbReference type="Pfam" id="PF22936"/>
    </source>
</evidence>
<dbReference type="EMBL" id="JBJJXI010000023">
    <property type="protein sequence ID" value="KAL3404738.1"/>
    <property type="molecule type" value="Genomic_DNA"/>
</dbReference>
<dbReference type="Pfam" id="PF14223">
    <property type="entry name" value="Retrotran_gag_2"/>
    <property type="match status" value="1"/>
</dbReference>
<comment type="caution">
    <text evidence="4">The sequence shown here is derived from an EMBL/GenBank/DDBJ whole genome shotgun (WGS) entry which is preliminary data.</text>
</comment>
<feature type="domain" description="Retrovirus-related Pol polyprotein from transposon TNT 1-94-like beta-barrel" evidence="2">
    <location>
        <begin position="297"/>
        <end position="360"/>
    </location>
</feature>
<dbReference type="Pfam" id="PF25597">
    <property type="entry name" value="SH3_retrovirus"/>
    <property type="match status" value="1"/>
</dbReference>
<dbReference type="Proteomes" id="UP001627154">
    <property type="component" value="Unassembled WGS sequence"/>
</dbReference>
<dbReference type="InterPro" id="IPR036875">
    <property type="entry name" value="Znf_CCHC_sf"/>
</dbReference>
<dbReference type="Pfam" id="PF22936">
    <property type="entry name" value="Pol_BBD"/>
    <property type="match status" value="1"/>
</dbReference>
<feature type="domain" description="Retroviral polymerase SH3-like" evidence="3">
    <location>
        <begin position="390"/>
        <end position="448"/>
    </location>
</feature>
<name>A0ABD2XH93_9HYME</name>
<sequence length="740" mass="84310">MADVSDLKNIPKFNGQNFQLWKFQIKAVLVAQDLLEIVEGTETKPVAGADNANATKVKEWTEKNAKAMFALSSSIDYSQLDYLVNCASPNEMWKKLSNIHEQKSTSNKLALTTKFHEYRKSPNDFIAQHVANIENIASQLKDIGQTVSDVMIMAKIISTLPSKYNAFISAWDSVPDTDQTMDKLRERLLREETRMSADDDIPRAFAATTIDTKNNGRKQPGDKKKSLVCNYCKKPGHIARYCFLKKRDKKSQKKENESSGDDFSRTTAFVMSQPSDNFKNNSSELESFHTSDTKNIWFLDSSASRHICCRRDWFSEFLSTRDDRVYMGNGAGLTVAGEGNVLIKRSVNRKWLDGIIRDVLTLGARSDTATPFELWFNKKPNVNHLRTFGCEAFALIPDVLRKKWDPKSKKLIFVGYEKDSENYRLFDPKTDRVVVSRHVKFNENSQNRVKPNEACFPLNFEEQPPAPVNDNLEVPEHEVEQPQSDDESFVDARDDHMPENLVENLPVEAELPAAIDDRAHRLKRSNADKCVYSGSIDNCKIYLALYVDDGVIFCKNVNVLNKIVKTLKEKFPIVTSDLNYFVGMEITRGENEIFVKQEIYIDKILRKFKMHDANIVKTPADPHVRLCKPTKPNELRVPYREAVGSLLFLALVSRPDIAYAVGVVSRYLDCFNETHWTAVKRIFRYIKGTRSFGILFRRSNEPLAPVGFSDADYAADVDTRRSTGGYLFMLSDGCITWSSK</sequence>
<dbReference type="Gene3D" id="4.10.60.10">
    <property type="entry name" value="Zinc finger, CCHC-type"/>
    <property type="match status" value="1"/>
</dbReference>
<dbReference type="InterPro" id="IPR013103">
    <property type="entry name" value="RVT_2"/>
</dbReference>
<evidence type="ECO:0000313" key="4">
    <source>
        <dbReference type="EMBL" id="KAL3404738.1"/>
    </source>
</evidence>
<dbReference type="PANTHER" id="PTHR11439">
    <property type="entry name" value="GAG-POL-RELATED RETROTRANSPOSON"/>
    <property type="match status" value="1"/>
</dbReference>
<dbReference type="PANTHER" id="PTHR11439:SF483">
    <property type="entry name" value="PEPTIDE SYNTHASE GLIP-LIKE, PUTATIVE (AFU_ORTHOLOGUE AFUA_3G12920)-RELATED"/>
    <property type="match status" value="1"/>
</dbReference>
<proteinExistence type="predicted"/>
<dbReference type="Pfam" id="PF07727">
    <property type="entry name" value="RVT_2"/>
    <property type="match status" value="1"/>
</dbReference>
<dbReference type="InterPro" id="IPR054722">
    <property type="entry name" value="PolX-like_BBD"/>
</dbReference>
<evidence type="ECO:0000259" key="3">
    <source>
        <dbReference type="Pfam" id="PF25597"/>
    </source>
</evidence>
<feature type="domain" description="Reverse transcriptase Ty1/copia-type" evidence="1">
    <location>
        <begin position="519"/>
        <end position="620"/>
    </location>
</feature>
<keyword evidence="5" id="KW-1185">Reference proteome</keyword>
<dbReference type="InterPro" id="IPR057670">
    <property type="entry name" value="SH3_retrovirus"/>
</dbReference>